<dbReference type="PANTHER" id="PTHR30244:SF34">
    <property type="entry name" value="DTDP-4-AMINO-4,6-DIDEOXYGALACTOSE TRANSAMINASE"/>
    <property type="match status" value="1"/>
</dbReference>
<evidence type="ECO:0000256" key="1">
    <source>
        <dbReference type="ARBA" id="ARBA00037999"/>
    </source>
</evidence>
<dbReference type="GO" id="GO:0030170">
    <property type="term" value="F:pyridoxal phosphate binding"/>
    <property type="evidence" value="ECO:0007669"/>
    <property type="project" value="TreeGrafter"/>
</dbReference>
<name>A0A7C3YZK3_9BACT</name>
<organism evidence="5">
    <name type="scientific">Desulfobacca acetoxidans</name>
    <dbReference type="NCBI Taxonomy" id="60893"/>
    <lineage>
        <taxon>Bacteria</taxon>
        <taxon>Pseudomonadati</taxon>
        <taxon>Thermodesulfobacteriota</taxon>
        <taxon>Desulfobaccia</taxon>
        <taxon>Desulfobaccales</taxon>
        <taxon>Desulfobaccaceae</taxon>
        <taxon>Desulfobacca</taxon>
    </lineage>
</organism>
<dbReference type="GO" id="GO:0008483">
    <property type="term" value="F:transaminase activity"/>
    <property type="evidence" value="ECO:0007669"/>
    <property type="project" value="UniProtKB-KW"/>
</dbReference>
<dbReference type="InterPro" id="IPR015424">
    <property type="entry name" value="PyrdxlP-dep_Trfase"/>
</dbReference>
<comment type="similarity">
    <text evidence="1 4">Belongs to the DegT/DnrJ/EryC1 family.</text>
</comment>
<dbReference type="InterPro" id="IPR015421">
    <property type="entry name" value="PyrdxlP-dep_Trfase_major"/>
</dbReference>
<dbReference type="EMBL" id="DTMF01000037">
    <property type="protein sequence ID" value="HGF33027.1"/>
    <property type="molecule type" value="Genomic_DNA"/>
</dbReference>
<dbReference type="InterPro" id="IPR000653">
    <property type="entry name" value="DegT/StrS_aminotransferase"/>
</dbReference>
<evidence type="ECO:0000256" key="2">
    <source>
        <dbReference type="PIRSR" id="PIRSR000390-1"/>
    </source>
</evidence>
<reference evidence="5" key="1">
    <citation type="journal article" date="2020" name="mSystems">
        <title>Genome- and Community-Level Interaction Insights into Carbon Utilization and Element Cycling Functions of Hydrothermarchaeota in Hydrothermal Sediment.</title>
        <authorList>
            <person name="Zhou Z."/>
            <person name="Liu Y."/>
            <person name="Xu W."/>
            <person name="Pan J."/>
            <person name="Luo Z.H."/>
            <person name="Li M."/>
        </authorList>
    </citation>
    <scope>NUCLEOTIDE SEQUENCE [LARGE SCALE GENOMIC DNA]</scope>
    <source>
        <strain evidence="5">SpSt-897</strain>
    </source>
</reference>
<dbReference type="CDD" id="cd00616">
    <property type="entry name" value="AHBA_syn"/>
    <property type="match status" value="1"/>
</dbReference>
<dbReference type="SUPFAM" id="SSF53383">
    <property type="entry name" value="PLP-dependent transferases"/>
    <property type="match status" value="1"/>
</dbReference>
<evidence type="ECO:0000256" key="4">
    <source>
        <dbReference type="RuleBase" id="RU004508"/>
    </source>
</evidence>
<protein>
    <submittedName>
        <fullName evidence="5">DegT/DnrJ/EryC1/StrS family aminotransferase</fullName>
    </submittedName>
</protein>
<keyword evidence="3 4" id="KW-0663">Pyridoxal phosphate</keyword>
<keyword evidence="5" id="KW-0032">Aminotransferase</keyword>
<dbReference type="Gene3D" id="3.90.1150.10">
    <property type="entry name" value="Aspartate Aminotransferase, domain 1"/>
    <property type="match status" value="1"/>
</dbReference>
<feature type="modified residue" description="N6-(pyridoxal phosphate)lysine" evidence="3">
    <location>
        <position position="189"/>
    </location>
</feature>
<evidence type="ECO:0000313" key="5">
    <source>
        <dbReference type="EMBL" id="HGF33027.1"/>
    </source>
</evidence>
<sequence length="386" mass="41799">MTTWRVPLMEVSLGAAEIAAVTAVLQSGWLSMGPETQRFEAEFARFLGVPHALAVANGTVALHLACGALGLGPGDEVLCPSLTFVATANAILYTGARPVFVDICSPEHLNMSALDAAQKLTPRTRAIMPVHYGGYPCDLDGLLALARKHDLAVIEDAAHAPGAWHQSAAGPRQVGTLGDLGCFSFFANKNMTTGEGGMVVTRNSDLADKVRLARSHGMSSLTWDRHQGHSRTYDVATLGYNYRIDEIRAALGRVQLAKLPEANLRRRELTRSYREKLSNIPGLILPFGGLLEGSACHLFPVILPQGTDRAAFMAALAQQGIQTSIHYPPIHHFSHYRRLWPPGFDHRLPQTEAVAPRLVTLPLFPTMTGEQAETVAAAVKDFFLKA</sequence>
<dbReference type="AlphaFoldDB" id="A0A7C3YZK3"/>
<dbReference type="PIRSF" id="PIRSF000390">
    <property type="entry name" value="PLP_StrS"/>
    <property type="match status" value="1"/>
</dbReference>
<proteinExistence type="inferred from homology"/>
<feature type="active site" description="Proton acceptor" evidence="2">
    <location>
        <position position="189"/>
    </location>
</feature>
<dbReference type="Pfam" id="PF01041">
    <property type="entry name" value="DegT_DnrJ_EryC1"/>
    <property type="match status" value="1"/>
</dbReference>
<dbReference type="PANTHER" id="PTHR30244">
    <property type="entry name" value="TRANSAMINASE"/>
    <property type="match status" value="1"/>
</dbReference>
<comment type="caution">
    <text evidence="5">The sequence shown here is derived from an EMBL/GenBank/DDBJ whole genome shotgun (WGS) entry which is preliminary data.</text>
</comment>
<accession>A0A7C3YZK3</accession>
<dbReference type="GO" id="GO:0000271">
    <property type="term" value="P:polysaccharide biosynthetic process"/>
    <property type="evidence" value="ECO:0007669"/>
    <property type="project" value="TreeGrafter"/>
</dbReference>
<evidence type="ECO:0000256" key="3">
    <source>
        <dbReference type="PIRSR" id="PIRSR000390-2"/>
    </source>
</evidence>
<keyword evidence="5" id="KW-0808">Transferase</keyword>
<dbReference type="Gene3D" id="3.40.640.10">
    <property type="entry name" value="Type I PLP-dependent aspartate aminotransferase-like (Major domain)"/>
    <property type="match status" value="1"/>
</dbReference>
<gene>
    <name evidence="5" type="ORF">ENW96_01380</name>
</gene>
<dbReference type="InterPro" id="IPR015422">
    <property type="entry name" value="PyrdxlP-dep_Trfase_small"/>
</dbReference>